<evidence type="ECO:0000313" key="2">
    <source>
        <dbReference type="Proteomes" id="UP000683000"/>
    </source>
</evidence>
<protein>
    <submittedName>
        <fullName evidence="1">Uncharacterized protein</fullName>
    </submittedName>
</protein>
<gene>
    <name evidence="1" type="ORF">JVT61DRAFT_10922</name>
</gene>
<comment type="caution">
    <text evidence="1">The sequence shown here is derived from an EMBL/GenBank/DDBJ whole genome shotgun (WGS) entry which is preliminary data.</text>
</comment>
<name>A0A8I2YF27_9AGAM</name>
<proteinExistence type="predicted"/>
<evidence type="ECO:0000313" key="1">
    <source>
        <dbReference type="EMBL" id="KAG6370899.1"/>
    </source>
</evidence>
<dbReference type="EMBL" id="JAGFBS010000043">
    <property type="protein sequence ID" value="KAG6370899.1"/>
    <property type="molecule type" value="Genomic_DNA"/>
</dbReference>
<organism evidence="1 2">
    <name type="scientific">Boletus reticuloceps</name>
    <dbReference type="NCBI Taxonomy" id="495285"/>
    <lineage>
        <taxon>Eukaryota</taxon>
        <taxon>Fungi</taxon>
        <taxon>Dikarya</taxon>
        <taxon>Basidiomycota</taxon>
        <taxon>Agaricomycotina</taxon>
        <taxon>Agaricomycetes</taxon>
        <taxon>Agaricomycetidae</taxon>
        <taxon>Boletales</taxon>
        <taxon>Boletineae</taxon>
        <taxon>Boletaceae</taxon>
        <taxon>Boletoideae</taxon>
        <taxon>Boletus</taxon>
    </lineage>
</organism>
<accession>A0A8I2YF27</accession>
<sequence length="67" mass="7461">MRSFAGNQPLSEASRDVPRQLPDDIYNATLPRWRAVIRNHLLKAVARESIVIARLQASTCMGSIQLG</sequence>
<dbReference type="AlphaFoldDB" id="A0A8I2YF27"/>
<reference evidence="1" key="1">
    <citation type="submission" date="2021-03" db="EMBL/GenBank/DDBJ databases">
        <title>Evolutionary innovations through gain and loss of genes in the ectomycorrhizal Boletales.</title>
        <authorList>
            <person name="Wu G."/>
            <person name="Miyauchi S."/>
            <person name="Morin E."/>
            <person name="Yang Z.-L."/>
            <person name="Xu J."/>
            <person name="Martin F.M."/>
        </authorList>
    </citation>
    <scope>NUCLEOTIDE SEQUENCE</scope>
    <source>
        <strain evidence="1">BR01</strain>
    </source>
</reference>
<dbReference type="Proteomes" id="UP000683000">
    <property type="component" value="Unassembled WGS sequence"/>
</dbReference>
<keyword evidence="2" id="KW-1185">Reference proteome</keyword>
<dbReference type="OrthoDB" id="3251779at2759"/>